<dbReference type="Proteomes" id="UP000183315">
    <property type="component" value="Unassembled WGS sequence"/>
</dbReference>
<accession>A0A1H6YS21</accession>
<dbReference type="AlphaFoldDB" id="A0A1H6YS21"/>
<reference evidence="2" key="1">
    <citation type="submission" date="2016-10" db="EMBL/GenBank/DDBJ databases">
        <authorList>
            <person name="Varghese N."/>
        </authorList>
    </citation>
    <scope>NUCLEOTIDE SEQUENCE [LARGE SCALE GENOMIC DNA]</scope>
    <source>
        <strain evidence="2">DSM 24868</strain>
    </source>
</reference>
<dbReference type="EMBL" id="FNZI01000003">
    <property type="protein sequence ID" value="SEJ40052.1"/>
    <property type="molecule type" value="Genomic_DNA"/>
</dbReference>
<evidence type="ECO:0000313" key="2">
    <source>
        <dbReference type="Proteomes" id="UP000183315"/>
    </source>
</evidence>
<gene>
    <name evidence="1" type="ORF">SAMN05421637_1719</name>
</gene>
<name>A0A1H6YS21_9MICO</name>
<dbReference type="STRING" id="1043493.SAMN05421637_1719"/>
<keyword evidence="2" id="KW-1185">Reference proteome</keyword>
<proteinExistence type="predicted"/>
<dbReference type="RefSeq" id="WP_143058939.1">
    <property type="nucleotide sequence ID" value="NZ_BBLU01000004.1"/>
</dbReference>
<evidence type="ECO:0000313" key="1">
    <source>
        <dbReference type="EMBL" id="SEJ40052.1"/>
    </source>
</evidence>
<dbReference type="OrthoDB" id="5146272at2"/>
<protein>
    <recommendedName>
        <fullName evidence="3">Coenzyme PQQ synthesis protein D (PqqD)</fullName>
    </recommendedName>
</protein>
<organism evidence="1 2">
    <name type="scientific">Demequina mangrovi</name>
    <dbReference type="NCBI Taxonomy" id="1043493"/>
    <lineage>
        <taxon>Bacteria</taxon>
        <taxon>Bacillati</taxon>
        <taxon>Actinomycetota</taxon>
        <taxon>Actinomycetes</taxon>
        <taxon>Micrococcales</taxon>
        <taxon>Demequinaceae</taxon>
        <taxon>Demequina</taxon>
    </lineage>
</organism>
<sequence length="103" mass="11138">MPARSGPDAPMGLGADDRVRSVWDDVIERDGQMLVLSGNEVSLLSIVATEIARAAHDGITLEALADHLVEVFGPPQHTDGVDAVREIIDVLMQRGVMVIERPR</sequence>
<evidence type="ECO:0008006" key="3">
    <source>
        <dbReference type="Google" id="ProtNLM"/>
    </source>
</evidence>